<dbReference type="Pfam" id="PF00102">
    <property type="entry name" value="Y_phosphatase"/>
    <property type="match status" value="2"/>
</dbReference>
<dbReference type="Proteomes" id="UP000077266">
    <property type="component" value="Unassembled WGS sequence"/>
</dbReference>
<dbReference type="PROSITE" id="PS50206">
    <property type="entry name" value="RHODANESE_3"/>
    <property type="match status" value="1"/>
</dbReference>
<evidence type="ECO:0000259" key="4">
    <source>
        <dbReference type="PROSITE" id="PS50055"/>
    </source>
</evidence>
<dbReference type="SUPFAM" id="SSF52799">
    <property type="entry name" value="(Phosphotyrosine protein) phosphatases II"/>
    <property type="match status" value="1"/>
</dbReference>
<feature type="region of interest" description="Disordered" evidence="3">
    <location>
        <begin position="1"/>
        <end position="24"/>
    </location>
</feature>
<evidence type="ECO:0000259" key="5">
    <source>
        <dbReference type="PROSITE" id="PS50056"/>
    </source>
</evidence>
<dbReference type="InterPro" id="IPR001763">
    <property type="entry name" value="Rhodanese-like_dom"/>
</dbReference>
<feature type="domain" description="Tyrosine-protein phosphatase" evidence="4">
    <location>
        <begin position="398"/>
        <end position="652"/>
    </location>
</feature>
<feature type="region of interest" description="Disordered" evidence="3">
    <location>
        <begin position="818"/>
        <end position="846"/>
    </location>
</feature>
<feature type="region of interest" description="Disordered" evidence="3">
    <location>
        <begin position="710"/>
        <end position="796"/>
    </location>
</feature>
<dbReference type="AlphaFoldDB" id="A0A165PG12"/>
<accession>A0A165PG12</accession>
<protein>
    <recommendedName>
        <fullName evidence="2">protein-tyrosine-phosphatase</fullName>
        <ecNumber evidence="2">3.1.3.48</ecNumber>
    </recommendedName>
</protein>
<dbReference type="InterPro" id="IPR000387">
    <property type="entry name" value="Tyr_Pase_dom"/>
</dbReference>
<evidence type="ECO:0000313" key="7">
    <source>
        <dbReference type="EMBL" id="KZW02129.1"/>
    </source>
</evidence>
<dbReference type="InterPro" id="IPR050348">
    <property type="entry name" value="Protein-Tyr_Phosphatase"/>
</dbReference>
<dbReference type="PANTHER" id="PTHR19134:SF561">
    <property type="entry name" value="PROTEIN TYROSINE PHOSPHATASE 36E, ISOFORM A"/>
    <property type="match status" value="1"/>
</dbReference>
<evidence type="ECO:0000259" key="6">
    <source>
        <dbReference type="PROSITE" id="PS50206"/>
    </source>
</evidence>
<dbReference type="Pfam" id="PF00581">
    <property type="entry name" value="Rhodanese"/>
    <property type="match status" value="1"/>
</dbReference>
<gene>
    <name evidence="7" type="ORF">EXIGLDRAFT_744852</name>
</gene>
<proteinExistence type="inferred from homology"/>
<evidence type="ECO:0000256" key="2">
    <source>
        <dbReference type="ARBA" id="ARBA00013064"/>
    </source>
</evidence>
<evidence type="ECO:0000256" key="1">
    <source>
        <dbReference type="ARBA" id="ARBA00009649"/>
    </source>
</evidence>
<evidence type="ECO:0000256" key="3">
    <source>
        <dbReference type="SAM" id="MobiDB-lite"/>
    </source>
</evidence>
<dbReference type="Gene3D" id="3.40.250.10">
    <property type="entry name" value="Rhodanese-like domain"/>
    <property type="match status" value="1"/>
</dbReference>
<dbReference type="EMBL" id="KV425890">
    <property type="protein sequence ID" value="KZW02129.1"/>
    <property type="molecule type" value="Genomic_DNA"/>
</dbReference>
<dbReference type="SMART" id="SM00404">
    <property type="entry name" value="PTPc_motif"/>
    <property type="match status" value="1"/>
</dbReference>
<name>A0A165PG12_EXIGL</name>
<dbReference type="PROSITE" id="PS50055">
    <property type="entry name" value="TYR_PHOSPHATASE_PTP"/>
    <property type="match status" value="1"/>
</dbReference>
<dbReference type="InterPro" id="IPR036873">
    <property type="entry name" value="Rhodanese-like_dom_sf"/>
</dbReference>
<dbReference type="PROSITE" id="PS50056">
    <property type="entry name" value="TYR_PHOSPHATASE_2"/>
    <property type="match status" value="1"/>
</dbReference>
<feature type="compositionally biased region" description="Polar residues" evidence="3">
    <location>
        <begin position="7"/>
        <end position="22"/>
    </location>
</feature>
<reference evidence="7 8" key="1">
    <citation type="journal article" date="2016" name="Mol. Biol. Evol.">
        <title>Comparative Genomics of Early-Diverging Mushroom-Forming Fungi Provides Insights into the Origins of Lignocellulose Decay Capabilities.</title>
        <authorList>
            <person name="Nagy L.G."/>
            <person name="Riley R."/>
            <person name="Tritt A."/>
            <person name="Adam C."/>
            <person name="Daum C."/>
            <person name="Floudas D."/>
            <person name="Sun H."/>
            <person name="Yadav J.S."/>
            <person name="Pangilinan J."/>
            <person name="Larsson K.H."/>
            <person name="Matsuura K."/>
            <person name="Barry K."/>
            <person name="Labutti K."/>
            <person name="Kuo R."/>
            <person name="Ohm R.A."/>
            <person name="Bhattacharya S.S."/>
            <person name="Shirouzu T."/>
            <person name="Yoshinaga Y."/>
            <person name="Martin F.M."/>
            <person name="Grigoriev I.V."/>
            <person name="Hibbett D.S."/>
        </authorList>
    </citation>
    <scope>NUCLEOTIDE SEQUENCE [LARGE SCALE GENOMIC DNA]</scope>
    <source>
        <strain evidence="7 8">HHB12029</strain>
    </source>
</reference>
<sequence>MDFFSQVRDSSQNPAYVPSLSTPPHVPEDFAQAVGTRHAPALTARLDTATPVLTHPLASLSLSSPPPQRSAQRLGGLLPPAQHQQSLASTSSPSEFTPLTAFELAAALETPNTLVLDIRPHASYSVARLPHSISLSVPSTLLKRPAFSLQKLSTMMRPGSRTRFLTWRTASNIIVYDADTSTLTEGNNILGLLRKFKAEGFQGSIAWVRGGFTAAWKEARGIIIDAPLSDSSDEEVEDGKSSPGTGGALLQARNLPMSAFQQATTTSAARPTASVPVGPTHAGAAPLASTRVVAANAFYDNIRQNVELAQGVTERIPLDLPSHITSRAADLPFEWLRDIVTREKDDAADLLAMQFYKIELREQRRLQGIMNHHTQNAFSSVRDDFPYSITAGIEKGSKNRYRDIWPFEHSRVRLRASAEDGSDYVNASFICPLGTRRRYIATQGPLPTTYTDFWTLCWEQNVAVIVMLTRQVEGANVKSGNYWVKEQYGPLHLQTVSVEGHAEEAERSVPGGSGFDFGSQAPSPLPAPPRFSPSKNVIQRKFYLTHDDFPDRPPRLVTQLQYLAWPDVNVPDTPDGLLWLINAVDRAMVDAKQAANIADPDEDPGPVLLHCSAGVGRTGGFIVVDAVLDALRREMRKQRSPSASPMEVRMDVDNDPSSSDPSQDEPSPSAQPATDPPPSARGPLARGLVAATSPLHSRLRHGAALDSVSRKLVSRHTNPLAPRPVSSHSGSSVKIPGPADDVTSSSSRHESGLFESQEGITSASSLDLDPSPSPAKDAHGSEQDEYAEADPKMTPQVRLQPSKNYFEVVEVQRSGPVNETHSTSAFDYAPPRFYGAQDDSPPPLSEMAEPIRELLEDMRQQRMSLCQTLRQYIFVHRAIIEGALALVDERRAAAEQSSSSKAPSSVAAPRAGSQGLSISKSSSLKRKQRTTPDEHPENQRDKASHAASLTSMRT</sequence>
<dbReference type="SUPFAM" id="SSF52821">
    <property type="entry name" value="Rhodanese/Cell cycle control phosphatase"/>
    <property type="match status" value="1"/>
</dbReference>
<feature type="region of interest" description="Disordered" evidence="3">
    <location>
        <begin position="896"/>
        <end position="954"/>
    </location>
</feature>
<feature type="domain" description="Tyrosine specific protein phosphatases" evidence="5">
    <location>
        <begin position="586"/>
        <end position="627"/>
    </location>
</feature>
<feature type="compositionally biased region" description="Low complexity" evidence="3">
    <location>
        <begin position="896"/>
        <end position="922"/>
    </location>
</feature>
<comment type="similarity">
    <text evidence="1">Belongs to the protein-tyrosine phosphatase family. Non-receptor class subfamily.</text>
</comment>
<dbReference type="GO" id="GO:0004725">
    <property type="term" value="F:protein tyrosine phosphatase activity"/>
    <property type="evidence" value="ECO:0007669"/>
    <property type="project" value="UniProtKB-EC"/>
</dbReference>
<dbReference type="SMART" id="SM00194">
    <property type="entry name" value="PTPc"/>
    <property type="match status" value="1"/>
</dbReference>
<dbReference type="PANTHER" id="PTHR19134">
    <property type="entry name" value="RECEPTOR-TYPE TYROSINE-PROTEIN PHOSPHATASE"/>
    <property type="match status" value="1"/>
</dbReference>
<feature type="region of interest" description="Disordered" evidence="3">
    <location>
        <begin position="635"/>
        <end position="685"/>
    </location>
</feature>
<organism evidence="7 8">
    <name type="scientific">Exidia glandulosa HHB12029</name>
    <dbReference type="NCBI Taxonomy" id="1314781"/>
    <lineage>
        <taxon>Eukaryota</taxon>
        <taxon>Fungi</taxon>
        <taxon>Dikarya</taxon>
        <taxon>Basidiomycota</taxon>
        <taxon>Agaricomycotina</taxon>
        <taxon>Agaricomycetes</taxon>
        <taxon>Auriculariales</taxon>
        <taxon>Exidiaceae</taxon>
        <taxon>Exidia</taxon>
    </lineage>
</organism>
<feature type="compositionally biased region" description="Basic and acidic residues" evidence="3">
    <location>
        <begin position="930"/>
        <end position="944"/>
    </location>
</feature>
<dbReference type="STRING" id="1314781.A0A165PG12"/>
<dbReference type="PROSITE" id="PS00383">
    <property type="entry name" value="TYR_PHOSPHATASE_1"/>
    <property type="match status" value="1"/>
</dbReference>
<dbReference type="EC" id="3.1.3.48" evidence="2"/>
<dbReference type="InParanoid" id="A0A165PG12"/>
<feature type="region of interest" description="Disordered" evidence="3">
    <location>
        <begin position="500"/>
        <end position="532"/>
    </location>
</feature>
<dbReference type="InterPro" id="IPR000242">
    <property type="entry name" value="PTP_cat"/>
</dbReference>
<dbReference type="InterPro" id="IPR016130">
    <property type="entry name" value="Tyr_Pase_AS"/>
</dbReference>
<feature type="domain" description="Rhodanese" evidence="6">
    <location>
        <begin position="109"/>
        <end position="224"/>
    </location>
</feature>
<dbReference type="OrthoDB" id="6058203at2759"/>
<keyword evidence="8" id="KW-1185">Reference proteome</keyword>
<feature type="compositionally biased region" description="Low complexity" evidence="3">
    <location>
        <begin position="655"/>
        <end position="672"/>
    </location>
</feature>
<dbReference type="FunCoup" id="A0A165PG12">
    <property type="interactions" value="26"/>
</dbReference>
<evidence type="ECO:0000313" key="8">
    <source>
        <dbReference type="Proteomes" id="UP000077266"/>
    </source>
</evidence>
<dbReference type="InterPro" id="IPR003595">
    <property type="entry name" value="Tyr_Pase_cat"/>
</dbReference>
<dbReference type="Gene3D" id="3.90.190.10">
    <property type="entry name" value="Protein tyrosine phosphatase superfamily"/>
    <property type="match status" value="2"/>
</dbReference>
<dbReference type="InterPro" id="IPR029021">
    <property type="entry name" value="Prot-tyrosine_phosphatase-like"/>
</dbReference>
<dbReference type="PRINTS" id="PR00700">
    <property type="entry name" value="PRTYPHPHTASE"/>
</dbReference>